<protein>
    <recommendedName>
        <fullName evidence="6">DUF3592 domain-containing protein</fullName>
    </recommendedName>
</protein>
<dbReference type="EMBL" id="FTMF01000001">
    <property type="protein sequence ID" value="SIP93327.1"/>
    <property type="molecule type" value="Genomic_DNA"/>
</dbReference>
<gene>
    <name evidence="3" type="ORF">NCTC13560_01515</name>
    <name evidence="2" type="ORF">SAMN05421682_101386</name>
</gene>
<proteinExistence type="predicted"/>
<evidence type="ECO:0008006" key="6">
    <source>
        <dbReference type="Google" id="ProtNLM"/>
    </source>
</evidence>
<reference evidence="3 5" key="2">
    <citation type="submission" date="2018-06" db="EMBL/GenBank/DDBJ databases">
        <authorList>
            <consortium name="Pathogen Informatics"/>
            <person name="Doyle S."/>
        </authorList>
    </citation>
    <scope>NUCLEOTIDE SEQUENCE [LARGE SCALE GENOMIC DNA]</scope>
    <source>
        <strain evidence="3 5">NCTC13560</strain>
    </source>
</reference>
<accession>A0A381F879</accession>
<reference evidence="2 4" key="1">
    <citation type="submission" date="2017-01" db="EMBL/GenBank/DDBJ databases">
        <authorList>
            <person name="Varghese N."/>
            <person name="Submissions S."/>
        </authorList>
    </citation>
    <scope>NUCLEOTIDE SEQUENCE [LARGE SCALE GENOMIC DNA]</scope>
    <source>
        <strain evidence="2 4">ATCC 27950</strain>
    </source>
</reference>
<dbReference type="KEGG" id="cil:EG358_04550"/>
<organism evidence="3 5">
    <name type="scientific">Chryseobacterium indoltheticum</name>
    <dbReference type="NCBI Taxonomy" id="254"/>
    <lineage>
        <taxon>Bacteria</taxon>
        <taxon>Pseudomonadati</taxon>
        <taxon>Bacteroidota</taxon>
        <taxon>Flavobacteriia</taxon>
        <taxon>Flavobacteriales</taxon>
        <taxon>Weeksellaceae</taxon>
        <taxon>Chryseobacterium group</taxon>
        <taxon>Chryseobacterium</taxon>
    </lineage>
</organism>
<evidence type="ECO:0000313" key="2">
    <source>
        <dbReference type="EMBL" id="SIP93327.1"/>
    </source>
</evidence>
<dbReference type="EMBL" id="UFVS01000001">
    <property type="protein sequence ID" value="SUX42693.1"/>
    <property type="molecule type" value="Genomic_DNA"/>
</dbReference>
<keyword evidence="4" id="KW-1185">Reference proteome</keyword>
<feature type="transmembrane region" description="Helical" evidence="1">
    <location>
        <begin position="5"/>
        <end position="24"/>
    </location>
</feature>
<feature type="transmembrane region" description="Helical" evidence="1">
    <location>
        <begin position="36"/>
        <end position="56"/>
    </location>
</feature>
<keyword evidence="1" id="KW-0812">Transmembrane</keyword>
<dbReference type="Proteomes" id="UP000255231">
    <property type="component" value="Unassembled WGS sequence"/>
</dbReference>
<feature type="transmembrane region" description="Helical" evidence="1">
    <location>
        <begin position="77"/>
        <end position="97"/>
    </location>
</feature>
<keyword evidence="1" id="KW-1133">Transmembrane helix</keyword>
<evidence type="ECO:0000313" key="5">
    <source>
        <dbReference type="Proteomes" id="UP000255231"/>
    </source>
</evidence>
<sequence length="183" mass="21445">MKNKALLYGILLILVGFSVIFFFGYKDNGFLEIISYLFFFCSWLIITFSLLGKYYSFKKPNFSSNKMLWIKKTIKNTAIIGFAVIGMFCSMIITGNLTDRRIQNILNNEPIEKSIAEVINLESRYTRGGWKVWAIFQYKTRNGIYKKGIYNYNDNFKKGDKYDIIYSVKYPEIAEIKNKVENN</sequence>
<evidence type="ECO:0000313" key="4">
    <source>
        <dbReference type="Proteomes" id="UP000185725"/>
    </source>
</evidence>
<keyword evidence="1" id="KW-0472">Membrane</keyword>
<dbReference type="AlphaFoldDB" id="A0A381F879"/>
<dbReference type="Proteomes" id="UP000185725">
    <property type="component" value="Unassembled WGS sequence"/>
</dbReference>
<evidence type="ECO:0000313" key="3">
    <source>
        <dbReference type="EMBL" id="SUX42693.1"/>
    </source>
</evidence>
<evidence type="ECO:0000256" key="1">
    <source>
        <dbReference type="SAM" id="Phobius"/>
    </source>
</evidence>
<name>A0A381F879_9FLAO</name>